<feature type="domain" description="TonB-dependent receptor plug" evidence="1">
    <location>
        <begin position="141"/>
        <end position="219"/>
    </location>
</feature>
<reference evidence="2 3" key="1">
    <citation type="submission" date="2019-07" db="EMBL/GenBank/DDBJ databases">
        <title>Thalassofilum flectens gen. nov., sp. nov., a novel moderate thermophilic anaerobe from a shallow sea hot spring in Kunashir Island (Russia), representing a new family in the order Bacteroidales, and proposal of Thalassofilacea fam. nov.</title>
        <authorList>
            <person name="Kochetkova T.V."/>
            <person name="Podosokorskaya O.A."/>
            <person name="Novikov A."/>
            <person name="Elcheninov A.G."/>
            <person name="Toshchakov S.V."/>
            <person name="Kublanov I.V."/>
        </authorList>
    </citation>
    <scope>NUCLEOTIDE SEQUENCE [LARGE SCALE GENOMIC DNA]</scope>
    <source>
        <strain evidence="2 3">38-H</strain>
    </source>
</reference>
<protein>
    <recommendedName>
        <fullName evidence="1">TonB-dependent receptor plug domain-containing protein</fullName>
    </recommendedName>
</protein>
<dbReference type="Pfam" id="PF07715">
    <property type="entry name" value="Plug"/>
    <property type="match status" value="1"/>
</dbReference>
<dbReference type="RefSeq" id="WP_173072804.1">
    <property type="nucleotide sequence ID" value="NZ_CP041345.1"/>
</dbReference>
<dbReference type="KEGG" id="ttz:FHG85_02820"/>
<sequence>MNRFRYLVTSIVIFMLLHIPTFSQVYNVKLYVINKYSGDAIPYATCQLLNKGKGFVANENGYIAFSYSKVIDSLKISSVGYEARVVRFEVYSDTIIKIGLDAIKIGEVKVYGDRKLNLLKAQSGKITVPLLSLESVPKFFGESDLLKSLMIYPGVASTLDGYSSLLIRGGNADQNLYLIDDCPVFNINHLGGFVSLFNTNALKYVDVYKNSFPSHLGGKTSGILDVKTRDGNRYNYHGELSLGIVSSGLLVEGPIIKNKMVFLTSFRTSYFDLINKALNSDNESYFNYRFHDLNTKISYYLPNNSKLYLSFYDGADFMKNYDEGGIFTSLGISEKNIDISTNNQKNRIASIGFKGNIGSTTLLATSYISNYTQLNKEHDEVIITPTYSTIDAKMNIGITKYGIKLISEQPYNGGEDKIITSIETGWYSIMPGEYNRIEFSSIDSFTRFSNIGKHYSGYPSELSLSVESRNKLLNNKLEVGFGIRASRFNNDFGNKFSDLEPRFSVSYFVSNISHIAASYTQMNQYIHGLVNNIDGFERIHWFAADNILLPQHSEQYSLSFNSVLKRADIDLTTELFYKKSKNLPLIKPIQSNADFQNFWTDRFDPSGIGYSYGIEILLKKQTSKFMGILSYTYQRSFRKFETLNNGDWFPYDFDRPHNLNFLLQYNGKNNITYKSTFILRSGTPINLPSGYASSSLFWGYSTFNGYNNYRLPVYHRLDLAIERNWKTSNGNNFTFFVSVFNVYARINPTSIEISDNKLKGLSYFTIIPSAGIKFRF</sequence>
<dbReference type="EMBL" id="CP041345">
    <property type="protein sequence ID" value="QKG79238.1"/>
    <property type="molecule type" value="Genomic_DNA"/>
</dbReference>
<dbReference type="InterPro" id="IPR012910">
    <property type="entry name" value="Plug_dom"/>
</dbReference>
<evidence type="ECO:0000313" key="2">
    <source>
        <dbReference type="EMBL" id="QKG79238.1"/>
    </source>
</evidence>
<name>A0A7D4BDD3_9BACT</name>
<gene>
    <name evidence="2" type="ORF">FHG85_02820</name>
</gene>
<organism evidence="2 3">
    <name type="scientific">Tenuifilum thalassicum</name>
    <dbReference type="NCBI Taxonomy" id="2590900"/>
    <lineage>
        <taxon>Bacteria</taxon>
        <taxon>Pseudomonadati</taxon>
        <taxon>Bacteroidota</taxon>
        <taxon>Bacteroidia</taxon>
        <taxon>Bacteroidales</taxon>
        <taxon>Tenuifilaceae</taxon>
        <taxon>Tenuifilum</taxon>
    </lineage>
</organism>
<proteinExistence type="predicted"/>
<evidence type="ECO:0000259" key="1">
    <source>
        <dbReference type="Pfam" id="PF07715"/>
    </source>
</evidence>
<dbReference type="SUPFAM" id="SSF56935">
    <property type="entry name" value="Porins"/>
    <property type="match status" value="1"/>
</dbReference>
<dbReference type="Proteomes" id="UP000500961">
    <property type="component" value="Chromosome"/>
</dbReference>
<keyword evidence="3" id="KW-1185">Reference proteome</keyword>
<accession>A0A7D4BDD3</accession>
<dbReference type="AlphaFoldDB" id="A0A7D4BDD3"/>
<evidence type="ECO:0000313" key="3">
    <source>
        <dbReference type="Proteomes" id="UP000500961"/>
    </source>
</evidence>